<feature type="compositionally biased region" description="Basic and acidic residues" evidence="1">
    <location>
        <begin position="589"/>
        <end position="605"/>
    </location>
</feature>
<dbReference type="Pfam" id="PF04937">
    <property type="entry name" value="DUF659"/>
    <property type="match status" value="1"/>
</dbReference>
<accession>A0A843TVM4</accession>
<feature type="compositionally biased region" description="Polar residues" evidence="1">
    <location>
        <begin position="541"/>
        <end position="558"/>
    </location>
</feature>
<dbReference type="EMBL" id="NMUH01000195">
    <property type="protein sequence ID" value="MQL74186.1"/>
    <property type="molecule type" value="Genomic_DNA"/>
</dbReference>
<protein>
    <recommendedName>
        <fullName evidence="2">DUF659 domain-containing protein</fullName>
    </recommendedName>
</protein>
<name>A0A843TVM4_COLES</name>
<dbReference type="AlphaFoldDB" id="A0A843TVM4"/>
<gene>
    <name evidence="3" type="ORF">Taro_006524</name>
</gene>
<evidence type="ECO:0000259" key="2">
    <source>
        <dbReference type="Pfam" id="PF04937"/>
    </source>
</evidence>
<dbReference type="InterPro" id="IPR007021">
    <property type="entry name" value="DUF659"/>
</dbReference>
<feature type="compositionally biased region" description="Polar residues" evidence="1">
    <location>
        <begin position="623"/>
        <end position="643"/>
    </location>
</feature>
<feature type="region of interest" description="Disordered" evidence="1">
    <location>
        <begin position="529"/>
        <end position="658"/>
    </location>
</feature>
<evidence type="ECO:0000256" key="1">
    <source>
        <dbReference type="SAM" id="MobiDB-lite"/>
    </source>
</evidence>
<dbReference type="InterPro" id="IPR012337">
    <property type="entry name" value="RNaseH-like_sf"/>
</dbReference>
<feature type="compositionally biased region" description="Pro residues" evidence="1">
    <location>
        <begin position="572"/>
        <end position="581"/>
    </location>
</feature>
<organism evidence="3 4">
    <name type="scientific">Colocasia esculenta</name>
    <name type="common">Wild taro</name>
    <name type="synonym">Arum esculentum</name>
    <dbReference type="NCBI Taxonomy" id="4460"/>
    <lineage>
        <taxon>Eukaryota</taxon>
        <taxon>Viridiplantae</taxon>
        <taxon>Streptophyta</taxon>
        <taxon>Embryophyta</taxon>
        <taxon>Tracheophyta</taxon>
        <taxon>Spermatophyta</taxon>
        <taxon>Magnoliopsida</taxon>
        <taxon>Liliopsida</taxon>
        <taxon>Araceae</taxon>
        <taxon>Aroideae</taxon>
        <taxon>Colocasieae</taxon>
        <taxon>Colocasia</taxon>
    </lineage>
</organism>
<dbReference type="PANTHER" id="PTHR32166">
    <property type="entry name" value="OSJNBA0013A04.12 PROTEIN"/>
    <property type="match status" value="1"/>
</dbReference>
<feature type="domain" description="DUF659" evidence="2">
    <location>
        <begin position="181"/>
        <end position="331"/>
    </location>
</feature>
<dbReference type="OrthoDB" id="913268at2759"/>
<dbReference type="PANTHER" id="PTHR32166:SF123">
    <property type="entry name" value="BED-TYPE DOMAIN-CONTAINING PROTEIN"/>
    <property type="match status" value="1"/>
</dbReference>
<dbReference type="Proteomes" id="UP000652761">
    <property type="component" value="Unassembled WGS sequence"/>
</dbReference>
<dbReference type="SUPFAM" id="SSF53098">
    <property type="entry name" value="Ribonuclease H-like"/>
    <property type="match status" value="1"/>
</dbReference>
<feature type="compositionally biased region" description="Basic and acidic residues" evidence="1">
    <location>
        <begin position="14"/>
        <end position="39"/>
    </location>
</feature>
<feature type="compositionally biased region" description="Basic residues" evidence="1">
    <location>
        <begin position="646"/>
        <end position="658"/>
    </location>
</feature>
<reference evidence="3" key="1">
    <citation type="submission" date="2017-07" db="EMBL/GenBank/DDBJ databases">
        <title>Taro Niue Genome Assembly and Annotation.</title>
        <authorList>
            <person name="Atibalentja N."/>
            <person name="Keating K."/>
            <person name="Fields C.J."/>
        </authorList>
    </citation>
    <scope>NUCLEOTIDE SEQUENCE</scope>
    <source>
        <strain evidence="3">Niue_2</strain>
        <tissue evidence="3">Leaf</tissue>
    </source>
</reference>
<evidence type="ECO:0000313" key="4">
    <source>
        <dbReference type="Proteomes" id="UP000652761"/>
    </source>
</evidence>
<comment type="caution">
    <text evidence="3">The sequence shown here is derived from an EMBL/GenBank/DDBJ whole genome shotgun (WGS) entry which is preliminary data.</text>
</comment>
<proteinExistence type="predicted"/>
<keyword evidence="4" id="KW-1185">Reference proteome</keyword>
<feature type="region of interest" description="Disordered" evidence="1">
    <location>
        <begin position="1"/>
        <end position="109"/>
    </location>
</feature>
<sequence>MKEKETSKANISRRRQEIREELSAPPRRSVDLPRGRQTIDLDDDEEEQFRRASQASRRSFAEEDYLRRTGHDLGEGSGHGGSGQGSSSAGKSTNIPEVPVDIPRDGDPRVGPLDPFLTRRREKQPSISAAFKNLKICKEKIGRAMSRWFFFNSILANAAKGPYYESMIETIGEVGKGVEGPTSYEIYNKYLNMEVEDMKAYVSTFERIWDEYGCTLMCDGWTGITRRSMINFLIYCKAGTVFWKSVDASSKVKNADYLFQLMDGMVEEIGEKKIVQVVTDNAAAFKLAGQKLMEKREHLYWVPCSAHCIDLMLEDICEDPMVENVVNSAKFVTTFIYNHNNILDIMRTHTHGRELLPPAPTRFASQYIALDSINGQRSNLIRMVASEEWENYMSRHAPTRVREKGKKVTDIIQSKPFWKGVQNVLNVVEPLVRVLRAVDGERRSEMGYLYEAMDQAKELFQMNKTTYAKWWEIIDRRWEHTLHNDLHAAGHFFNPQYMYRTDGTPSETIDIEEVFEEEHPLHAWTIEEDIDDETPEPSDNVVYQTSNDSTSKTSTPSEGSDHGGDVLVVSSVPPPAPPPDPIVFTGEEDFTHATQDQHHGSRQGREAQTSSQQYARKGKKVASQLQGQRQGQGASEDSGNNPNFIPHRRNWLMKKKKM</sequence>
<feature type="compositionally biased region" description="Gly residues" evidence="1">
    <location>
        <begin position="75"/>
        <end position="84"/>
    </location>
</feature>
<evidence type="ECO:0000313" key="3">
    <source>
        <dbReference type="EMBL" id="MQL74186.1"/>
    </source>
</evidence>
<feature type="compositionally biased region" description="Basic and acidic residues" evidence="1">
    <location>
        <begin position="59"/>
        <end position="74"/>
    </location>
</feature>